<feature type="domain" description="Phosphatidic acid phosphatase type 2/haloperoxidase" evidence="2">
    <location>
        <begin position="92"/>
        <end position="204"/>
    </location>
</feature>
<dbReference type="InterPro" id="IPR000326">
    <property type="entry name" value="PAP2/HPO"/>
</dbReference>
<dbReference type="PANTHER" id="PTHR14969">
    <property type="entry name" value="SPHINGOSINE-1-PHOSPHATE PHOSPHOHYDROLASE"/>
    <property type="match status" value="1"/>
</dbReference>
<protein>
    <recommendedName>
        <fullName evidence="2">Phosphatidic acid phosphatase type 2/haloperoxidase domain-containing protein</fullName>
    </recommendedName>
</protein>
<dbReference type="OrthoDB" id="9789113at2"/>
<dbReference type="Gene3D" id="1.20.144.10">
    <property type="entry name" value="Phosphatidic acid phosphatase type 2/haloperoxidase"/>
    <property type="match status" value="2"/>
</dbReference>
<dbReference type="SMART" id="SM00014">
    <property type="entry name" value="acidPPc"/>
    <property type="match status" value="1"/>
</dbReference>
<comment type="caution">
    <text evidence="3">The sequence shown here is derived from an EMBL/GenBank/DDBJ whole genome shotgun (WGS) entry which is preliminary data.</text>
</comment>
<dbReference type="eggNOG" id="COG0671">
    <property type="taxonomic scope" value="Bacteria"/>
</dbReference>
<sequence length="219" mass="24222">MDNKPKAKSIHILIFFSTFAIGVATLLTMQVVTEAVPALDIWARELRGGWGNPSLYAFFEKVTVLGSSTFLAPFTLIMAVWLWWRKKDLYASIVLIIGVIGSYALNKGIKFAVQRSRPDWVDAIESDGFSYPSGGAMLSLLCFALATYFLILHAQKGWSKVVLFVITFTAVVVTGFSRYLLGAHYLTDVIAGFSFGFICLSVLIGLYHRFSNPNIPSSD</sequence>
<organism evidence="3 4">
    <name type="scientific">Pontibacillus marinus BH030004 = DSM 16465</name>
    <dbReference type="NCBI Taxonomy" id="1385511"/>
    <lineage>
        <taxon>Bacteria</taxon>
        <taxon>Bacillati</taxon>
        <taxon>Bacillota</taxon>
        <taxon>Bacilli</taxon>
        <taxon>Bacillales</taxon>
        <taxon>Bacillaceae</taxon>
        <taxon>Pontibacillus</taxon>
    </lineage>
</organism>
<feature type="transmembrane region" description="Helical" evidence="1">
    <location>
        <begin position="62"/>
        <end position="84"/>
    </location>
</feature>
<evidence type="ECO:0000259" key="2">
    <source>
        <dbReference type="SMART" id="SM00014"/>
    </source>
</evidence>
<reference evidence="3 4" key="1">
    <citation type="submission" date="2013-08" db="EMBL/GenBank/DDBJ databases">
        <authorList>
            <person name="Huang J."/>
            <person name="Wang G."/>
        </authorList>
    </citation>
    <scope>NUCLEOTIDE SEQUENCE [LARGE SCALE GENOMIC DNA]</scope>
    <source>
        <strain evidence="3 4">BH030004</strain>
    </source>
</reference>
<feature type="transmembrane region" description="Helical" evidence="1">
    <location>
        <begin position="89"/>
        <end position="109"/>
    </location>
</feature>
<keyword evidence="1" id="KW-0812">Transmembrane</keyword>
<proteinExistence type="predicted"/>
<keyword evidence="1" id="KW-1133">Transmembrane helix</keyword>
<feature type="transmembrane region" description="Helical" evidence="1">
    <location>
        <begin position="129"/>
        <end position="151"/>
    </location>
</feature>
<evidence type="ECO:0000313" key="3">
    <source>
        <dbReference type="EMBL" id="KGX83772.1"/>
    </source>
</evidence>
<name>A0A0A5HJF0_9BACI</name>
<dbReference type="EMBL" id="AVPF01000083">
    <property type="protein sequence ID" value="KGX83772.1"/>
    <property type="molecule type" value="Genomic_DNA"/>
</dbReference>
<keyword evidence="1" id="KW-0472">Membrane</keyword>
<dbReference type="CDD" id="cd03392">
    <property type="entry name" value="PAP2_like_2"/>
    <property type="match status" value="1"/>
</dbReference>
<dbReference type="Proteomes" id="UP000030403">
    <property type="component" value="Unassembled WGS sequence"/>
</dbReference>
<feature type="transmembrane region" description="Helical" evidence="1">
    <location>
        <begin position="158"/>
        <end position="177"/>
    </location>
</feature>
<dbReference type="PANTHER" id="PTHR14969:SF13">
    <property type="entry name" value="AT30094P"/>
    <property type="match status" value="1"/>
</dbReference>
<dbReference type="AlphaFoldDB" id="A0A0A5HJF0"/>
<keyword evidence="4" id="KW-1185">Reference proteome</keyword>
<dbReference type="InterPro" id="IPR036938">
    <property type="entry name" value="PAP2/HPO_sf"/>
</dbReference>
<feature type="transmembrane region" description="Helical" evidence="1">
    <location>
        <begin position="189"/>
        <end position="207"/>
    </location>
</feature>
<gene>
    <name evidence="3" type="ORF">N783_21665</name>
</gene>
<dbReference type="Pfam" id="PF01569">
    <property type="entry name" value="PAP2"/>
    <property type="match status" value="1"/>
</dbReference>
<accession>A0A0A5HJF0</accession>
<evidence type="ECO:0000313" key="4">
    <source>
        <dbReference type="Proteomes" id="UP000030403"/>
    </source>
</evidence>
<evidence type="ECO:0000256" key="1">
    <source>
        <dbReference type="SAM" id="Phobius"/>
    </source>
</evidence>
<dbReference type="RefSeq" id="WP_036843312.1">
    <property type="nucleotide sequence ID" value="NZ_AULJ01000075.1"/>
</dbReference>
<dbReference type="SUPFAM" id="SSF48317">
    <property type="entry name" value="Acid phosphatase/Vanadium-dependent haloperoxidase"/>
    <property type="match status" value="1"/>
</dbReference>
<dbReference type="STRING" id="1385511.GCA_000425225_04138"/>
<feature type="transmembrane region" description="Helical" evidence="1">
    <location>
        <begin position="12"/>
        <end position="32"/>
    </location>
</feature>